<dbReference type="InterPro" id="IPR052050">
    <property type="entry name" value="SecEffector_AnkRepeat"/>
</dbReference>
<dbReference type="PANTHER" id="PTHR46586">
    <property type="entry name" value="ANKYRIN REPEAT-CONTAINING PROTEIN"/>
    <property type="match status" value="1"/>
</dbReference>
<dbReference type="STRING" id="695850.A0A067D6S7"/>
<sequence length="612" mass="68470">MTDLLARIDGLDEPLYTLILDFAGPLSLYLLRRGEWRGNFSHRDDDIEAVYADAYAMNWQGDLATLPEGGPRRWRDRTSRSFESISTPEMYERYRALTYCRATCPFGFRNAYDDDTPARDDDDDNDDTGVLTIPPDTLDEVGLRNLWYDAVVLFLDRPIALAHAAAYGGHANLLFTLEQDYGVDLARLRSTPDGKKYLLDYAAGRGYLDVVMFLTRAGNPYCTTDAMDDAIANGHVKTVRWLHYARNEGCSTKGLDKAYYHRRTSHAHTAILDFLVQECGLVGFSEESFAIAAAYGDMRFLRACHANGVVCTTKTMDAAARSGKLEVLEFLHAYRKECCSDAAFTRAAAQGELSTVQFLHTHYPNVGNLVNAMTAAARRGRLEVVEWLHTLVPIGTAGSKPMDAAVRHGHLKVVQFLQSHRPSEGLSLRAFEAALCMMHEDLYLFLMGTRPDFATPATLDCVARHGRDELIWDLYARGVRSPNTMAWAACWGRIEWMRKLHDVYDEAYTDAATDRAASRGHTDVVDFLLEEAGVDFTYQGIYLAAYYDEAAALAHLAALDTSKRRARAILAAAGLDGDVWYIRDKYTSLIDPAREDLLVEREDDASDTDADD</sequence>
<dbReference type="InterPro" id="IPR036770">
    <property type="entry name" value="Ankyrin_rpt-contain_sf"/>
</dbReference>
<accession>A0A067D6S7</accession>
<dbReference type="InterPro" id="IPR002110">
    <property type="entry name" value="Ankyrin_rpt"/>
</dbReference>
<evidence type="ECO:0000313" key="2">
    <source>
        <dbReference type="Proteomes" id="UP000030745"/>
    </source>
</evidence>
<dbReference type="OMA" id="NTMAWAA"/>
<dbReference type="OrthoDB" id="548461at2759"/>
<dbReference type="Proteomes" id="UP000030745">
    <property type="component" value="Unassembled WGS sequence"/>
</dbReference>
<dbReference type="PANTHER" id="PTHR46586:SF3">
    <property type="entry name" value="ANKYRIN REPEAT-CONTAINING PROTEIN"/>
    <property type="match status" value="1"/>
</dbReference>
<name>A0A067D6S7_SAPPC</name>
<gene>
    <name evidence="1" type="ORF">SPRG_01537</name>
</gene>
<dbReference type="AlphaFoldDB" id="A0A067D6S7"/>
<reference evidence="1 2" key="1">
    <citation type="journal article" date="2013" name="PLoS Genet.">
        <title>Distinctive expansion of potential virulence genes in the genome of the oomycete fish pathogen Saprolegnia parasitica.</title>
        <authorList>
            <person name="Jiang R.H."/>
            <person name="de Bruijn I."/>
            <person name="Haas B.J."/>
            <person name="Belmonte R."/>
            <person name="Lobach L."/>
            <person name="Christie J."/>
            <person name="van den Ackerveken G."/>
            <person name="Bottin A."/>
            <person name="Bulone V."/>
            <person name="Diaz-Moreno S.M."/>
            <person name="Dumas B."/>
            <person name="Fan L."/>
            <person name="Gaulin E."/>
            <person name="Govers F."/>
            <person name="Grenville-Briggs L.J."/>
            <person name="Horner N.R."/>
            <person name="Levin J.Z."/>
            <person name="Mammella M."/>
            <person name="Meijer H.J."/>
            <person name="Morris P."/>
            <person name="Nusbaum C."/>
            <person name="Oome S."/>
            <person name="Phillips A.J."/>
            <person name="van Rooyen D."/>
            <person name="Rzeszutek E."/>
            <person name="Saraiva M."/>
            <person name="Secombes C.J."/>
            <person name="Seidl M.F."/>
            <person name="Snel B."/>
            <person name="Stassen J.H."/>
            <person name="Sykes S."/>
            <person name="Tripathy S."/>
            <person name="van den Berg H."/>
            <person name="Vega-Arreguin J.C."/>
            <person name="Wawra S."/>
            <person name="Young S.K."/>
            <person name="Zeng Q."/>
            <person name="Dieguez-Uribeondo J."/>
            <person name="Russ C."/>
            <person name="Tyler B.M."/>
            <person name="van West P."/>
        </authorList>
    </citation>
    <scope>NUCLEOTIDE SEQUENCE [LARGE SCALE GENOMIC DNA]</scope>
    <source>
        <strain evidence="1 2">CBS 223.65</strain>
    </source>
</reference>
<organism evidence="1 2">
    <name type="scientific">Saprolegnia parasitica (strain CBS 223.65)</name>
    <dbReference type="NCBI Taxonomy" id="695850"/>
    <lineage>
        <taxon>Eukaryota</taxon>
        <taxon>Sar</taxon>
        <taxon>Stramenopiles</taxon>
        <taxon>Oomycota</taxon>
        <taxon>Saprolegniomycetes</taxon>
        <taxon>Saprolegniales</taxon>
        <taxon>Saprolegniaceae</taxon>
        <taxon>Saprolegnia</taxon>
    </lineage>
</organism>
<dbReference type="EMBL" id="KK583191">
    <property type="protein sequence ID" value="KDO34401.1"/>
    <property type="molecule type" value="Genomic_DNA"/>
</dbReference>
<dbReference type="SUPFAM" id="SSF48403">
    <property type="entry name" value="Ankyrin repeat"/>
    <property type="match status" value="1"/>
</dbReference>
<protein>
    <submittedName>
        <fullName evidence="1">Uncharacterized protein</fullName>
    </submittedName>
</protein>
<dbReference type="Gene3D" id="1.25.40.20">
    <property type="entry name" value="Ankyrin repeat-containing domain"/>
    <property type="match status" value="3"/>
</dbReference>
<dbReference type="VEuPathDB" id="FungiDB:SPRG_01537"/>
<dbReference type="RefSeq" id="XP_012195136.1">
    <property type="nucleotide sequence ID" value="XM_012339746.1"/>
</dbReference>
<proteinExistence type="predicted"/>
<dbReference type="KEGG" id="spar:SPRG_01537"/>
<dbReference type="SMART" id="SM00248">
    <property type="entry name" value="ANK"/>
    <property type="match status" value="4"/>
</dbReference>
<keyword evidence="2" id="KW-1185">Reference proteome</keyword>
<evidence type="ECO:0000313" key="1">
    <source>
        <dbReference type="EMBL" id="KDO34401.1"/>
    </source>
</evidence>
<dbReference type="Pfam" id="PF12796">
    <property type="entry name" value="Ank_2"/>
    <property type="match status" value="1"/>
</dbReference>
<dbReference type="GeneID" id="24124122"/>